<name>A0ABW5LNI7_9FLAO</name>
<sequence>MINTIKKIVTVFLLVASVSIAAQESVLLQYNFKKGDQYLIEMNLKQDMAPIMSMDIDLSMVMKSIGKDGNNLKNTYQIKRMKMLMGAQGQNIEFDSDAKDEDLNDEEKKMKAEIEPALKAIIYQTIDRTGKVVEQKMVPDVKGAMSLMNQNQFTNMEYPTTPVKVGSSWNYSQNMNGTNMKVKYTVTKITKENVFADITGEIEGVSGTEADVSIGGKTKIDRSSGMVVDMNFVMNMSASGMGIKMNVAMKSKKM</sequence>
<feature type="signal peptide" evidence="1">
    <location>
        <begin position="1"/>
        <end position="21"/>
    </location>
</feature>
<proteinExistence type="predicted"/>
<evidence type="ECO:0000313" key="2">
    <source>
        <dbReference type="EMBL" id="MFD2566124.1"/>
    </source>
</evidence>
<keyword evidence="3" id="KW-1185">Reference proteome</keyword>
<keyword evidence="1" id="KW-0732">Signal</keyword>
<evidence type="ECO:0000313" key="3">
    <source>
        <dbReference type="Proteomes" id="UP001597508"/>
    </source>
</evidence>
<reference evidence="3" key="1">
    <citation type="journal article" date="2019" name="Int. J. Syst. Evol. Microbiol.">
        <title>The Global Catalogue of Microorganisms (GCM) 10K type strain sequencing project: providing services to taxonomists for standard genome sequencing and annotation.</title>
        <authorList>
            <consortium name="The Broad Institute Genomics Platform"/>
            <consortium name="The Broad Institute Genome Sequencing Center for Infectious Disease"/>
            <person name="Wu L."/>
            <person name="Ma J."/>
        </authorList>
    </citation>
    <scope>NUCLEOTIDE SEQUENCE [LARGE SCALE GENOMIC DNA]</scope>
    <source>
        <strain evidence="3">KCTC 52127</strain>
    </source>
</reference>
<gene>
    <name evidence="2" type="ORF">ACFSRZ_01995</name>
</gene>
<comment type="caution">
    <text evidence="2">The sequence shown here is derived from an EMBL/GenBank/DDBJ whole genome shotgun (WGS) entry which is preliminary data.</text>
</comment>
<evidence type="ECO:0008006" key="4">
    <source>
        <dbReference type="Google" id="ProtNLM"/>
    </source>
</evidence>
<evidence type="ECO:0000256" key="1">
    <source>
        <dbReference type="SAM" id="SignalP"/>
    </source>
</evidence>
<accession>A0ABW5LNI7</accession>
<feature type="chain" id="PRO_5047266625" description="DUF4412 domain-containing protein" evidence="1">
    <location>
        <begin position="22"/>
        <end position="254"/>
    </location>
</feature>
<dbReference type="Proteomes" id="UP001597508">
    <property type="component" value="Unassembled WGS sequence"/>
</dbReference>
<protein>
    <recommendedName>
        <fullName evidence="4">DUF4412 domain-containing protein</fullName>
    </recommendedName>
</protein>
<organism evidence="2 3">
    <name type="scientific">Pseudotenacibaculum haliotis</name>
    <dbReference type="NCBI Taxonomy" id="1862138"/>
    <lineage>
        <taxon>Bacteria</taxon>
        <taxon>Pseudomonadati</taxon>
        <taxon>Bacteroidota</taxon>
        <taxon>Flavobacteriia</taxon>
        <taxon>Flavobacteriales</taxon>
        <taxon>Flavobacteriaceae</taxon>
        <taxon>Pseudotenacibaculum</taxon>
    </lineage>
</organism>
<dbReference type="RefSeq" id="WP_379664845.1">
    <property type="nucleotide sequence ID" value="NZ_JBHULH010000001.1"/>
</dbReference>
<dbReference type="EMBL" id="JBHULH010000001">
    <property type="protein sequence ID" value="MFD2566124.1"/>
    <property type="molecule type" value="Genomic_DNA"/>
</dbReference>